<reference evidence="1 2" key="1">
    <citation type="submission" date="2017-05" db="EMBL/GenBank/DDBJ databases">
        <title>Genome sequence for an aflatoxigenic pathogen of Argentinian peanut, Aspergillus arachidicola.</title>
        <authorList>
            <person name="Moore G."/>
            <person name="Beltz S.B."/>
            <person name="Mack B.M."/>
        </authorList>
    </citation>
    <scope>NUCLEOTIDE SEQUENCE [LARGE SCALE GENOMIC DNA]</scope>
    <source>
        <strain evidence="1 2">CBS 117610</strain>
    </source>
</reference>
<comment type="caution">
    <text evidence="1">The sequence shown here is derived from an EMBL/GenBank/DDBJ whole genome shotgun (WGS) entry which is preliminary data.</text>
</comment>
<proteinExistence type="predicted"/>
<organism evidence="1 2">
    <name type="scientific">Aspergillus arachidicola</name>
    <dbReference type="NCBI Taxonomy" id="656916"/>
    <lineage>
        <taxon>Eukaryota</taxon>
        <taxon>Fungi</taxon>
        <taxon>Dikarya</taxon>
        <taxon>Ascomycota</taxon>
        <taxon>Pezizomycotina</taxon>
        <taxon>Eurotiomycetes</taxon>
        <taxon>Eurotiomycetidae</taxon>
        <taxon>Eurotiales</taxon>
        <taxon>Aspergillaceae</taxon>
        <taxon>Aspergillus</taxon>
        <taxon>Aspergillus subgen. Circumdati</taxon>
    </lineage>
</organism>
<dbReference type="Proteomes" id="UP000231358">
    <property type="component" value="Unassembled WGS sequence"/>
</dbReference>
<keyword evidence="2" id="KW-1185">Reference proteome</keyword>
<dbReference type="AlphaFoldDB" id="A0A2G7FX07"/>
<dbReference type="EMBL" id="NEXV01000350">
    <property type="protein sequence ID" value="PIG85103.1"/>
    <property type="molecule type" value="Genomic_DNA"/>
</dbReference>
<sequence>MQSLIHRKSIKWGNTLRDVQKSLVPGQPPSLVALQTAQDATSKYLRSKSLRPGSSVSDARLRQMIDAPNGTVSQSLCILACAHQMSAPEVACLQTQYASASATLTVPAQIRDVLYTVSTLASMRPEVFRGSSGEDLRSLASVLAIADDSQRAVQLAQLMVHLGTPRHPGAPLIPAVKLLLGDAITCMSHQAMERFIRGDTDAVAAIKKHAASIEDIFAAEAAPAALLALSTWEPGLTALEDVAMLRTAAGERRHPGLMLWVDLLLAFQGPARDLEAVTHGLLGSQYPNLARQVIDAGKVADLTDLEIPGLGTTVFHLHAAPLTLESLVVDVLPLLRSRLATLLSDEYDAPLDLPFDLLHSSVISPEKAAVVGDACSPQGAELRRRYELAKSIGRAGDAIEADEHYGVAVQLALADEMRTLAEAVQGQRLAEFVVAASSAFAEHPLAPEKLLPWKAQVEKICIVTDPETVVPALRSLLHWHPDITALTVNAATESDHPTLFSLLRALAGPSRGDAVRGIVADGWSEVPTLGDAIAATLTPDIPEVTLQLGGSRWHVDTGLLHSADIAFLPLQQALINAHFEGDADLVTLLHQLTLRTLDSAPACRAAATLATTLAQTDPTLLKHLLDALESFRYKDALVDLEAVLTIAEPQTDARDALLVWLGRPHVVRDISRHYWNTWMDLAEQKALAELLTRIYPRPEICPHGLRAVREWQPAGEVYEVQGTLEAMSAALPSSTRTPGAIAVLTLLRNLAGPVRGAAVQSTIDGFVNLEGPPGRYPNQMAFVATLHVAQSPKLRIVSVRLGDIDERCDVKLKTRGPNVGQEVVSIAHELARLLVPFCSRARERSVPTTGFHPEDLASFAGFLGAVTAGDTLDATRKNMFAVAARLHPIENTN</sequence>
<protein>
    <submittedName>
        <fullName evidence="1">Uncharacterized protein</fullName>
    </submittedName>
</protein>
<evidence type="ECO:0000313" key="2">
    <source>
        <dbReference type="Proteomes" id="UP000231358"/>
    </source>
</evidence>
<evidence type="ECO:0000313" key="1">
    <source>
        <dbReference type="EMBL" id="PIG85103.1"/>
    </source>
</evidence>
<name>A0A2G7FX07_9EURO</name>
<accession>A0A2G7FX07</accession>
<gene>
    <name evidence="1" type="ORF">AARAC_000703</name>
</gene>